<organism evidence="9 10">
    <name type="scientific">Pseudochelatococcus contaminans</name>
    <dbReference type="NCBI Taxonomy" id="1538103"/>
    <lineage>
        <taxon>Bacteria</taxon>
        <taxon>Pseudomonadati</taxon>
        <taxon>Pseudomonadota</taxon>
        <taxon>Alphaproteobacteria</taxon>
        <taxon>Hyphomicrobiales</taxon>
        <taxon>Chelatococcaceae</taxon>
        <taxon>Pseudochelatococcus</taxon>
    </lineage>
</organism>
<dbReference type="AlphaFoldDB" id="A0A7W5Z3B8"/>
<name>A0A7W5Z3B8_9HYPH</name>
<comment type="similarity">
    <text evidence="2">Belongs to the EamA transporter family.</text>
</comment>
<dbReference type="NCBIfam" id="TIGR00688">
    <property type="entry name" value="rarD"/>
    <property type="match status" value="1"/>
</dbReference>
<dbReference type="EMBL" id="JACICC010000002">
    <property type="protein sequence ID" value="MBB3809219.1"/>
    <property type="molecule type" value="Genomic_DNA"/>
</dbReference>
<evidence type="ECO:0000313" key="10">
    <source>
        <dbReference type="Proteomes" id="UP000537592"/>
    </source>
</evidence>
<feature type="transmembrane region" description="Helical" evidence="8">
    <location>
        <begin position="187"/>
        <end position="208"/>
    </location>
</feature>
<keyword evidence="7 8" id="KW-0472">Membrane</keyword>
<feature type="transmembrane region" description="Helical" evidence="8">
    <location>
        <begin position="12"/>
        <end position="31"/>
    </location>
</feature>
<reference evidence="9 10" key="1">
    <citation type="submission" date="2020-08" db="EMBL/GenBank/DDBJ databases">
        <title>Genomic Encyclopedia of Type Strains, Phase IV (KMG-IV): sequencing the most valuable type-strain genomes for metagenomic binning, comparative biology and taxonomic classification.</title>
        <authorList>
            <person name="Goeker M."/>
        </authorList>
    </citation>
    <scope>NUCLEOTIDE SEQUENCE [LARGE SCALE GENOMIC DNA]</scope>
    <source>
        <strain evidence="9 10">DSM 28760</strain>
    </source>
</reference>
<feature type="transmembrane region" description="Helical" evidence="8">
    <location>
        <begin position="51"/>
        <end position="68"/>
    </location>
</feature>
<dbReference type="SUPFAM" id="SSF103481">
    <property type="entry name" value="Multidrug resistance efflux transporter EmrE"/>
    <property type="match status" value="2"/>
</dbReference>
<feature type="transmembrane region" description="Helical" evidence="8">
    <location>
        <begin position="158"/>
        <end position="175"/>
    </location>
</feature>
<keyword evidence="3" id="KW-0813">Transport</keyword>
<gene>
    <name evidence="9" type="ORF">FHS81_001289</name>
</gene>
<feature type="transmembrane region" description="Helical" evidence="8">
    <location>
        <begin position="274"/>
        <end position="296"/>
    </location>
</feature>
<feature type="transmembrane region" description="Helical" evidence="8">
    <location>
        <begin position="136"/>
        <end position="152"/>
    </location>
</feature>
<proteinExistence type="inferred from homology"/>
<keyword evidence="4" id="KW-1003">Cell membrane</keyword>
<comment type="subcellular location">
    <subcellularLocation>
        <location evidence="1">Cell membrane</location>
        <topology evidence="1">Multi-pass membrane protein</topology>
    </subcellularLocation>
</comment>
<evidence type="ECO:0000256" key="7">
    <source>
        <dbReference type="ARBA" id="ARBA00023136"/>
    </source>
</evidence>
<keyword evidence="10" id="KW-1185">Reference proteome</keyword>
<comment type="caution">
    <text evidence="9">The sequence shown here is derived from an EMBL/GenBank/DDBJ whole genome shotgun (WGS) entry which is preliminary data.</text>
</comment>
<dbReference type="Proteomes" id="UP000537592">
    <property type="component" value="Unassembled WGS sequence"/>
</dbReference>
<feature type="transmembrane region" description="Helical" evidence="8">
    <location>
        <begin position="80"/>
        <end position="100"/>
    </location>
</feature>
<evidence type="ECO:0000256" key="6">
    <source>
        <dbReference type="ARBA" id="ARBA00022989"/>
    </source>
</evidence>
<dbReference type="RefSeq" id="WP_183751204.1">
    <property type="nucleotide sequence ID" value="NZ_JACICC010000002.1"/>
</dbReference>
<evidence type="ECO:0000256" key="4">
    <source>
        <dbReference type="ARBA" id="ARBA00022475"/>
    </source>
</evidence>
<sequence>MSSPSISARPAPDVLLGFSCALFTYLSWGLLPLYMKQVAHVPFAEVIAHRILWALPSAALLLLVMGGMPSMRLALRSPRIIGMATVTALLISCNWTVYTWAVINNRTLDTALGYYINPLVSVLMGVVLLRERIARPLVIAVVLASIAVGILTVQAGGLPWVSLVLPASFATYGYLRKTLPVEALPGFTLEALILSLPAVAYVAWLTASGSSHFGIDATDTFWLIMGGPITALPLVTFAIAARNLRLSTVGVMQFIAPTIAFLIAVFVFGEPFSLTRGIAFGFIWAGLIIYSWSGFVNARKHQTRR</sequence>
<dbReference type="InterPro" id="IPR037185">
    <property type="entry name" value="EmrE-like"/>
</dbReference>
<evidence type="ECO:0000256" key="8">
    <source>
        <dbReference type="SAM" id="Phobius"/>
    </source>
</evidence>
<evidence type="ECO:0000256" key="3">
    <source>
        <dbReference type="ARBA" id="ARBA00022448"/>
    </source>
</evidence>
<feature type="transmembrane region" description="Helical" evidence="8">
    <location>
        <begin position="248"/>
        <end position="268"/>
    </location>
</feature>
<evidence type="ECO:0000313" key="9">
    <source>
        <dbReference type="EMBL" id="MBB3809219.1"/>
    </source>
</evidence>
<dbReference type="InterPro" id="IPR004626">
    <property type="entry name" value="RarD"/>
</dbReference>
<keyword evidence="5 8" id="KW-0812">Transmembrane</keyword>
<keyword evidence="6 8" id="KW-1133">Transmembrane helix</keyword>
<dbReference type="GO" id="GO:0005886">
    <property type="term" value="C:plasma membrane"/>
    <property type="evidence" value="ECO:0007669"/>
    <property type="project" value="UniProtKB-SubCell"/>
</dbReference>
<evidence type="ECO:0000256" key="5">
    <source>
        <dbReference type="ARBA" id="ARBA00022692"/>
    </source>
</evidence>
<accession>A0A7W5Z3B8</accession>
<feature type="transmembrane region" description="Helical" evidence="8">
    <location>
        <begin position="112"/>
        <end position="129"/>
    </location>
</feature>
<protein>
    <submittedName>
        <fullName evidence="9">Chloramphenicol-sensitive protein RarD</fullName>
    </submittedName>
</protein>
<evidence type="ECO:0000256" key="1">
    <source>
        <dbReference type="ARBA" id="ARBA00004651"/>
    </source>
</evidence>
<evidence type="ECO:0000256" key="2">
    <source>
        <dbReference type="ARBA" id="ARBA00007362"/>
    </source>
</evidence>
<feature type="transmembrane region" description="Helical" evidence="8">
    <location>
        <begin position="220"/>
        <end position="241"/>
    </location>
</feature>
<dbReference type="Gene3D" id="1.10.3730.20">
    <property type="match status" value="1"/>
</dbReference>